<dbReference type="PANTHER" id="PTHR19372:SF7">
    <property type="entry name" value="SULFITE OXIDASE, MITOCHONDRIAL"/>
    <property type="match status" value="1"/>
</dbReference>
<dbReference type="PROSITE" id="PS51318">
    <property type="entry name" value="TAT"/>
    <property type="match status" value="1"/>
</dbReference>
<sequence length="410" mass="44039">MPPRWLNPAPDRREALTLLGLGGASLIGGGLATGAAAQQVDLGFAGGTRQLSGDWPQKGSMIVLRERAPLLETPMSAMDGEVFTPNDRFFVRWHYQDIPTAVDPSTFRLRIGGAVQRRVALTLADLARLPRVEIAAVNQCSGNSRALFSPRVPGAQWGDGAIGNALWSGVRLRDVLDLAGVARGAANVRVSGLDRPPPGAPWFAKSLALDHARDGEVMIALAMNGAPLPMLNGYPIRLIVPGWYSTYWVKALDRIEVLMGEDDNYWMAKAYKIPATPDAGVQPGAKDFPTVPINRMTPRAFFTNVDRATKVVANDPFYVRGLAMGGASAVARVDLSMDAGKTWHAAHLGPDQGKYGFRLWEATIGGLRPGGFRLWARCTNADGQAQSMDAIWNPGGYMRSQIASVAVTAA</sequence>
<dbReference type="SUPFAM" id="SSF56524">
    <property type="entry name" value="Oxidoreductase molybdopterin-binding domain"/>
    <property type="match status" value="1"/>
</dbReference>
<accession>A0A1H7KK59</accession>
<dbReference type="Gene3D" id="3.90.420.10">
    <property type="entry name" value="Oxidoreductase, molybdopterin-binding domain"/>
    <property type="match status" value="1"/>
</dbReference>
<evidence type="ECO:0000256" key="4">
    <source>
        <dbReference type="ARBA" id="ARBA00023002"/>
    </source>
</evidence>
<keyword evidence="4" id="KW-0560">Oxidoreductase</keyword>
<dbReference type="PRINTS" id="PR00407">
    <property type="entry name" value="EUMOPTERIN"/>
</dbReference>
<dbReference type="InterPro" id="IPR005066">
    <property type="entry name" value="MoCF_OxRdtse_dimer"/>
</dbReference>
<dbReference type="SUPFAM" id="SSF81296">
    <property type="entry name" value="E set domains"/>
    <property type="match status" value="1"/>
</dbReference>
<reference evidence="8" key="1">
    <citation type="submission" date="2016-10" db="EMBL/GenBank/DDBJ databases">
        <authorList>
            <person name="Varghese N."/>
            <person name="Submissions S."/>
        </authorList>
    </citation>
    <scope>NUCLEOTIDE SEQUENCE [LARGE SCALE GENOMIC DNA]</scope>
    <source>
        <strain evidence="8">JS21-1</strain>
    </source>
</reference>
<evidence type="ECO:0000256" key="1">
    <source>
        <dbReference type="ARBA" id="ARBA00001924"/>
    </source>
</evidence>
<dbReference type="Gene3D" id="2.60.40.650">
    <property type="match status" value="1"/>
</dbReference>
<dbReference type="PANTHER" id="PTHR19372">
    <property type="entry name" value="SULFITE REDUCTASE"/>
    <property type="match status" value="1"/>
</dbReference>
<evidence type="ECO:0000256" key="2">
    <source>
        <dbReference type="ARBA" id="ARBA00022505"/>
    </source>
</evidence>
<dbReference type="Pfam" id="PF00174">
    <property type="entry name" value="Oxidored_molyb"/>
    <property type="match status" value="1"/>
</dbReference>
<dbReference type="Pfam" id="PF03404">
    <property type="entry name" value="Mo-co_dimer"/>
    <property type="match status" value="1"/>
</dbReference>
<dbReference type="GO" id="GO:0020037">
    <property type="term" value="F:heme binding"/>
    <property type="evidence" value="ECO:0007669"/>
    <property type="project" value="TreeGrafter"/>
</dbReference>
<keyword evidence="3" id="KW-0479">Metal-binding</keyword>
<gene>
    <name evidence="7" type="ORF">SAMN05216382_0994</name>
</gene>
<keyword evidence="2" id="KW-0500">Molybdenum</keyword>
<dbReference type="EMBL" id="FNZZ01000002">
    <property type="protein sequence ID" value="SEK86307.1"/>
    <property type="molecule type" value="Genomic_DNA"/>
</dbReference>
<evidence type="ECO:0000259" key="6">
    <source>
        <dbReference type="Pfam" id="PF03404"/>
    </source>
</evidence>
<comment type="cofactor">
    <cofactor evidence="1">
        <name>Mo-molybdopterin</name>
        <dbReference type="ChEBI" id="CHEBI:71302"/>
    </cofactor>
</comment>
<dbReference type="OrthoDB" id="9795587at2"/>
<evidence type="ECO:0000313" key="8">
    <source>
        <dbReference type="Proteomes" id="UP000199214"/>
    </source>
</evidence>
<name>A0A1H7KK59_9SPHN</name>
<dbReference type="RefSeq" id="WP_093003978.1">
    <property type="nucleotide sequence ID" value="NZ_FNZZ01000002.1"/>
</dbReference>
<dbReference type="InterPro" id="IPR006311">
    <property type="entry name" value="TAT_signal"/>
</dbReference>
<dbReference type="Proteomes" id="UP000199214">
    <property type="component" value="Unassembled WGS sequence"/>
</dbReference>
<evidence type="ECO:0000256" key="3">
    <source>
        <dbReference type="ARBA" id="ARBA00022723"/>
    </source>
</evidence>
<feature type="domain" description="Oxidoreductase molybdopterin-binding" evidence="5">
    <location>
        <begin position="97"/>
        <end position="266"/>
    </location>
</feature>
<keyword evidence="8" id="KW-1185">Reference proteome</keyword>
<dbReference type="GO" id="GO:0006790">
    <property type="term" value="P:sulfur compound metabolic process"/>
    <property type="evidence" value="ECO:0007669"/>
    <property type="project" value="TreeGrafter"/>
</dbReference>
<dbReference type="InterPro" id="IPR036374">
    <property type="entry name" value="OxRdtase_Mopterin-bd_sf"/>
</dbReference>
<dbReference type="InterPro" id="IPR000572">
    <property type="entry name" value="OxRdtase_Mopterin-bd_dom"/>
</dbReference>
<organism evidence="7 8">
    <name type="scientific">Sphingomonas palmae</name>
    <dbReference type="NCBI Taxonomy" id="1855283"/>
    <lineage>
        <taxon>Bacteria</taxon>
        <taxon>Pseudomonadati</taxon>
        <taxon>Pseudomonadota</taxon>
        <taxon>Alphaproteobacteria</taxon>
        <taxon>Sphingomonadales</taxon>
        <taxon>Sphingomonadaceae</taxon>
        <taxon>Sphingomonas</taxon>
    </lineage>
</organism>
<protein>
    <submittedName>
        <fullName evidence="7">Sulfite dehydrogenase (Cytochrome) subunit SorA apoprotein</fullName>
    </submittedName>
</protein>
<dbReference type="AlphaFoldDB" id="A0A1H7KK59"/>
<dbReference type="InterPro" id="IPR014756">
    <property type="entry name" value="Ig_E-set"/>
</dbReference>
<dbReference type="GO" id="GO:0043546">
    <property type="term" value="F:molybdopterin cofactor binding"/>
    <property type="evidence" value="ECO:0007669"/>
    <property type="project" value="TreeGrafter"/>
</dbReference>
<proteinExistence type="predicted"/>
<dbReference type="InterPro" id="IPR008335">
    <property type="entry name" value="Mopterin_OxRdtase_euk"/>
</dbReference>
<evidence type="ECO:0000259" key="5">
    <source>
        <dbReference type="Pfam" id="PF00174"/>
    </source>
</evidence>
<dbReference type="GO" id="GO:0030151">
    <property type="term" value="F:molybdenum ion binding"/>
    <property type="evidence" value="ECO:0007669"/>
    <property type="project" value="InterPro"/>
</dbReference>
<evidence type="ECO:0000313" key="7">
    <source>
        <dbReference type="EMBL" id="SEK86307.1"/>
    </source>
</evidence>
<feature type="domain" description="Moybdenum cofactor oxidoreductase dimerisation" evidence="6">
    <location>
        <begin position="308"/>
        <end position="401"/>
    </location>
</feature>
<dbReference type="GO" id="GO:0008482">
    <property type="term" value="F:sulfite oxidase activity"/>
    <property type="evidence" value="ECO:0007669"/>
    <property type="project" value="TreeGrafter"/>
</dbReference>
<dbReference type="STRING" id="1855283.SAMN05216382_0994"/>